<dbReference type="InterPro" id="IPR029012">
    <property type="entry name" value="Helix_hairpin_bin_sf"/>
</dbReference>
<gene>
    <name evidence="2" type="ORF">METZ01_LOCUS8782</name>
</gene>
<protein>
    <recommendedName>
        <fullName evidence="1">Nop domain-containing protein</fullName>
    </recommendedName>
</protein>
<name>A0A381NPZ3_9ZZZZ</name>
<dbReference type="PANTHER" id="PTHR10894:SF0">
    <property type="entry name" value="NUCLEOLAR PROTEIN 56"/>
    <property type="match status" value="1"/>
</dbReference>
<organism evidence="2">
    <name type="scientific">marine metagenome</name>
    <dbReference type="NCBI Taxonomy" id="408172"/>
    <lineage>
        <taxon>unclassified sequences</taxon>
        <taxon>metagenomes</taxon>
        <taxon>ecological metagenomes</taxon>
    </lineage>
</organism>
<dbReference type="InterPro" id="IPR042239">
    <property type="entry name" value="Nop_C"/>
</dbReference>
<dbReference type="InterPro" id="IPR002687">
    <property type="entry name" value="Nop_dom"/>
</dbReference>
<accession>A0A381NPZ3</accession>
<dbReference type="Gene3D" id="1.10.246.90">
    <property type="entry name" value="Nop domain"/>
    <property type="match status" value="1"/>
</dbReference>
<dbReference type="InterPro" id="IPR045056">
    <property type="entry name" value="Nop56/Nop58"/>
</dbReference>
<feature type="non-terminal residue" evidence="2">
    <location>
        <position position="1"/>
    </location>
</feature>
<dbReference type="Gene3D" id="1.10.287.660">
    <property type="entry name" value="Helix hairpin bin"/>
    <property type="match status" value="1"/>
</dbReference>
<proteinExistence type="predicted"/>
<feature type="domain" description="Nop" evidence="1">
    <location>
        <begin position="149"/>
        <end position="247"/>
    </location>
</feature>
<dbReference type="SUPFAM" id="SSF89124">
    <property type="entry name" value="Nop domain"/>
    <property type="match status" value="1"/>
</dbReference>
<dbReference type="EMBL" id="UINC01000469">
    <property type="protein sequence ID" value="SUZ55928.1"/>
    <property type="molecule type" value="Genomic_DNA"/>
</dbReference>
<dbReference type="GO" id="GO:0031428">
    <property type="term" value="C:box C/D methylation guide snoRNP complex"/>
    <property type="evidence" value="ECO:0007669"/>
    <property type="project" value="InterPro"/>
</dbReference>
<dbReference type="GO" id="GO:0032040">
    <property type="term" value="C:small-subunit processome"/>
    <property type="evidence" value="ECO:0007669"/>
    <property type="project" value="InterPro"/>
</dbReference>
<evidence type="ECO:0000313" key="2">
    <source>
        <dbReference type="EMBL" id="SUZ55928.1"/>
    </source>
</evidence>
<dbReference type="PROSITE" id="PS51358">
    <property type="entry name" value="NOP"/>
    <property type="match status" value="1"/>
</dbReference>
<sequence length="247" mass="27199">VGTPIGTYIRSGKASELPGEANELASVLEEHSDSLIEINLESEGIPLSLIRDASIIQARSTIKSQLTPDKDLIQSIQALNEAHETINVVSERLTAWYTQVTGEPRTKIEDILELESLPSRMGILKDFYMSNKTLIAELSRYLDQESPKVFPNLVKILGTQLAVRIVAAAGSLFRLARMPASTIQLLGAEKALFRHMSDGSPPPKHGLLYQHPSVKQAVRKDKGRVSRKLAAKVAIASKIEYYGDKNE</sequence>
<dbReference type="InterPro" id="IPR036070">
    <property type="entry name" value="Nop_dom_sf"/>
</dbReference>
<evidence type="ECO:0000259" key="1">
    <source>
        <dbReference type="PROSITE" id="PS51358"/>
    </source>
</evidence>
<dbReference type="AlphaFoldDB" id="A0A381NPZ3"/>
<dbReference type="PANTHER" id="PTHR10894">
    <property type="entry name" value="NUCLEOLAR PROTEIN 5 NUCLEOLAR PROTEIN NOP5 NOP58"/>
    <property type="match status" value="1"/>
</dbReference>
<dbReference type="Pfam" id="PF01798">
    <property type="entry name" value="Nop"/>
    <property type="match status" value="1"/>
</dbReference>
<reference evidence="2" key="1">
    <citation type="submission" date="2018-05" db="EMBL/GenBank/DDBJ databases">
        <authorList>
            <person name="Lanie J.A."/>
            <person name="Ng W.-L."/>
            <person name="Kazmierczak K.M."/>
            <person name="Andrzejewski T.M."/>
            <person name="Davidsen T.M."/>
            <person name="Wayne K.J."/>
            <person name="Tettelin H."/>
            <person name="Glass J.I."/>
            <person name="Rusch D."/>
            <person name="Podicherti R."/>
            <person name="Tsui H.-C.T."/>
            <person name="Winkler M.E."/>
        </authorList>
    </citation>
    <scope>NUCLEOTIDE SEQUENCE</scope>
</reference>
<dbReference type="GO" id="GO:0030515">
    <property type="term" value="F:snoRNA binding"/>
    <property type="evidence" value="ECO:0007669"/>
    <property type="project" value="InterPro"/>
</dbReference>